<dbReference type="SUPFAM" id="SSF47413">
    <property type="entry name" value="lambda repressor-like DNA-binding domains"/>
    <property type="match status" value="1"/>
</dbReference>
<dbReference type="Pfam" id="PF13560">
    <property type="entry name" value="HTH_31"/>
    <property type="match status" value="1"/>
</dbReference>
<evidence type="ECO:0000259" key="1">
    <source>
        <dbReference type="PROSITE" id="PS50943"/>
    </source>
</evidence>
<evidence type="ECO:0000313" key="3">
    <source>
        <dbReference type="Proteomes" id="UP001595593"/>
    </source>
</evidence>
<reference evidence="3" key="1">
    <citation type="journal article" date="2019" name="Int. J. Syst. Evol. Microbiol.">
        <title>The Global Catalogue of Microorganisms (GCM) 10K type strain sequencing project: providing services to taxonomists for standard genome sequencing and annotation.</title>
        <authorList>
            <consortium name="The Broad Institute Genomics Platform"/>
            <consortium name="The Broad Institute Genome Sequencing Center for Infectious Disease"/>
            <person name="Wu L."/>
            <person name="Ma J."/>
        </authorList>
    </citation>
    <scope>NUCLEOTIDE SEQUENCE [LARGE SCALE GENOMIC DNA]</scope>
    <source>
        <strain evidence="3">KCTC 52094</strain>
    </source>
</reference>
<dbReference type="RefSeq" id="WP_379599585.1">
    <property type="nucleotide sequence ID" value="NZ_JBHRTN010000028.1"/>
</dbReference>
<dbReference type="Gene3D" id="3.30.450.180">
    <property type="match status" value="1"/>
</dbReference>
<organism evidence="2 3">
    <name type="scientific">Teichococcus globiformis</name>
    <dbReference type="NCBI Taxonomy" id="2307229"/>
    <lineage>
        <taxon>Bacteria</taxon>
        <taxon>Pseudomonadati</taxon>
        <taxon>Pseudomonadota</taxon>
        <taxon>Alphaproteobacteria</taxon>
        <taxon>Acetobacterales</taxon>
        <taxon>Roseomonadaceae</taxon>
        <taxon>Roseomonas</taxon>
    </lineage>
</organism>
<proteinExistence type="predicted"/>
<accession>A0ABV7GBB6</accession>
<dbReference type="SMART" id="SM00530">
    <property type="entry name" value="HTH_XRE"/>
    <property type="match status" value="1"/>
</dbReference>
<comment type="caution">
    <text evidence="2">The sequence shown here is derived from an EMBL/GenBank/DDBJ whole genome shotgun (WGS) entry which is preliminary data.</text>
</comment>
<keyword evidence="3" id="KW-1185">Reference proteome</keyword>
<dbReference type="Gene3D" id="1.10.260.40">
    <property type="entry name" value="lambda repressor-like DNA-binding domains"/>
    <property type="match status" value="1"/>
</dbReference>
<evidence type="ECO:0000313" key="2">
    <source>
        <dbReference type="EMBL" id="MFC3127512.1"/>
    </source>
</evidence>
<dbReference type="PANTHER" id="PTHR35010">
    <property type="entry name" value="BLL4672 PROTEIN-RELATED"/>
    <property type="match status" value="1"/>
</dbReference>
<dbReference type="PANTHER" id="PTHR35010:SF4">
    <property type="entry name" value="BLL5781 PROTEIN"/>
    <property type="match status" value="1"/>
</dbReference>
<dbReference type="Proteomes" id="UP001595593">
    <property type="component" value="Unassembled WGS sequence"/>
</dbReference>
<name>A0ABV7GBB6_9PROT</name>
<dbReference type="EMBL" id="JBHRTN010000028">
    <property type="protein sequence ID" value="MFC3127512.1"/>
    <property type="molecule type" value="Genomic_DNA"/>
</dbReference>
<gene>
    <name evidence="2" type="ORF">ACFOD4_20815</name>
</gene>
<sequence>MMNKERPTAGTLLRHWRQQRRLSQMALALEAGISQRHLSCLEAGRAMPSRAMVLHLTEQLRVPLRERNAILVAAGFAPFFHERSWQALELSAARQAMERILQGHNPHPALAVDRHWNLISANKAVFALLSGLSGSLMQPPVNVLRLSLAPNGLAPRILNFTEWRAHLLARLTHEVQTSADAVLLRLLEELKTYPIPPQARGTRAPPLEEATIAVPLRLAGAEGPLSFLSTTTVFGTAVDVTLAEVTIETFFPADDMTAIAMARLTETLQ</sequence>
<dbReference type="InterPro" id="IPR041413">
    <property type="entry name" value="MLTR_LBD"/>
</dbReference>
<dbReference type="PROSITE" id="PS50943">
    <property type="entry name" value="HTH_CROC1"/>
    <property type="match status" value="1"/>
</dbReference>
<feature type="domain" description="HTH cro/C1-type" evidence="1">
    <location>
        <begin position="13"/>
        <end position="67"/>
    </location>
</feature>
<dbReference type="InterPro" id="IPR001387">
    <property type="entry name" value="Cro/C1-type_HTH"/>
</dbReference>
<dbReference type="InterPro" id="IPR010982">
    <property type="entry name" value="Lambda_DNA-bd_dom_sf"/>
</dbReference>
<dbReference type="Pfam" id="PF17765">
    <property type="entry name" value="MLTR_LBD"/>
    <property type="match status" value="1"/>
</dbReference>
<protein>
    <submittedName>
        <fullName evidence="2">Helix-turn-helix domain-containing protein</fullName>
    </submittedName>
</protein>
<dbReference type="CDD" id="cd00093">
    <property type="entry name" value="HTH_XRE"/>
    <property type="match status" value="1"/>
</dbReference>